<reference evidence="2 3" key="1">
    <citation type="journal article" date="2004" name="Emerg. Infect. Dis.">
        <title>Amoebae-resisting bacteria isolated from human nasal swabs by amoebal coculture.</title>
        <authorList>
            <person name="Greub G."/>
            <person name="La Scola B."/>
            <person name="Raoult D."/>
        </authorList>
    </citation>
    <scope>NUCLEOTIDE SEQUENCE [LARGE SCALE GENOMIC DNA]</scope>
    <source>
        <strain evidence="2 3">CCUG 51329</strain>
    </source>
</reference>
<dbReference type="PROSITE" id="PS50018">
    <property type="entry name" value="RAS_GTPASE_ACTIV_2"/>
    <property type="match status" value="1"/>
</dbReference>
<evidence type="ECO:0000313" key="2">
    <source>
        <dbReference type="EMBL" id="REC51684.1"/>
    </source>
</evidence>
<dbReference type="AlphaFoldDB" id="A0A3D9BDN0"/>
<comment type="caution">
    <text evidence="2">The sequence shown here is derived from an EMBL/GenBank/DDBJ whole genome shotgun (WGS) entry which is preliminary data.</text>
</comment>
<gene>
    <name evidence="2" type="ORF">DRF68_05205</name>
</gene>
<name>A0A3D9BDN0_9FLAO</name>
<dbReference type="InterPro" id="IPR006827">
    <property type="entry name" value="Lant_deHydtase_N"/>
</dbReference>
<protein>
    <recommendedName>
        <fullName evidence="1">Ras-GAP domain-containing protein</fullName>
    </recommendedName>
</protein>
<dbReference type="Pfam" id="PF04738">
    <property type="entry name" value="Lant_dehydr_N"/>
    <property type="match status" value="1"/>
</dbReference>
<proteinExistence type="predicted"/>
<feature type="domain" description="Ras-GAP" evidence="1">
    <location>
        <begin position="188"/>
        <end position="279"/>
    </location>
</feature>
<keyword evidence="3" id="KW-1185">Reference proteome</keyword>
<accession>A0A3D9BDN0</accession>
<dbReference type="EMBL" id="QNVU01000007">
    <property type="protein sequence ID" value="REC51684.1"/>
    <property type="molecule type" value="Genomic_DNA"/>
</dbReference>
<organism evidence="2 3">
    <name type="scientific">Candidatus Chryseobacterium massiliense</name>
    <dbReference type="NCBI Taxonomy" id="204089"/>
    <lineage>
        <taxon>Bacteria</taxon>
        <taxon>Pseudomonadati</taxon>
        <taxon>Bacteroidota</taxon>
        <taxon>Flavobacteriia</taxon>
        <taxon>Flavobacteriales</taxon>
        <taxon>Weeksellaceae</taxon>
        <taxon>Chryseobacterium group</taxon>
        <taxon>Chryseobacterium</taxon>
    </lineage>
</organism>
<evidence type="ECO:0000313" key="3">
    <source>
        <dbReference type="Proteomes" id="UP000256924"/>
    </source>
</evidence>
<dbReference type="Proteomes" id="UP000256924">
    <property type="component" value="Unassembled WGS sequence"/>
</dbReference>
<dbReference type="InterPro" id="IPR001936">
    <property type="entry name" value="RasGAP_dom"/>
</dbReference>
<evidence type="ECO:0000259" key="1">
    <source>
        <dbReference type="PROSITE" id="PS50018"/>
    </source>
</evidence>
<sequence>MSQFPYRALDNFVLRTPSKSLSSLKNLLRKEDVLNDELKQFCSDPHFQEALFLASPNLYEVLIDYLKTEKLTSKKRDKLKLSLLKYISRMSSRSTPFGLFSGYTIGTFNHNTDLELNDISMFSRFTRLDMQYLVALSKNFTKDKSIRKTLLFTPNTSLYKIGNQYRYIEISYLENLKRVHHIEAVESDKYLEFIFKVTKKESKSIDFIANGLINFDPEITIKEAYLYINLLVDNQILVSNIDPVIIGKDYLEIIRDSISSKNELKTLNLLNKLIQNLDEEVINPVQKYYNIKTVAEKLKTEIDLKYFFQTDLKVNLKSNFLERKILKDLKEGIIFLNKLSIISKNTSESYLDLFKTNFKKRYEDQEIPLAKALDPESGIGYKHSDMSEIIPDNNFIDHLIIPKSGNNKNEIPWNNVNAIFHYKISQAYKNNDYIIKLYPDDLPEWIDETWDDLPDTLSLMTEIVCNDGIKKIKILGTGGSSAANLFGRFCLCDRQLTAHVNSIIDIEKKINSNVILADISHLPESRIGNVICRPAFNKYEIPYLANSVKPQDYQISIDDIMISIVNNKIILRSKKLNKIILPRLTNAHNFSANSLPIYQFLCDLQLQGKRSGLGFSLGSMAKNYKFIPRIELNNVILNPAVWNLRKKDLEIFTENSNIDFDLLNAARITRNKWKMPKYILLTENDNELLIDLENRDSIKMMVDAIGEKENFIFKEFLFTDDKQILRNANEYHTNQIVITFYNNQKLSNINNG</sequence>
<dbReference type="RefSeq" id="WP_116097266.1">
    <property type="nucleotide sequence ID" value="NZ_QNVU01000007.1"/>
</dbReference>